<dbReference type="InterPro" id="IPR019559">
    <property type="entry name" value="Cullin_neddylation_domain"/>
</dbReference>
<dbReference type="Gene3D" id="1.10.10.10">
    <property type="entry name" value="Winged helix-like DNA-binding domain superfamily/Winged helix DNA-binding domain"/>
    <property type="match status" value="1"/>
</dbReference>
<evidence type="ECO:0000256" key="3">
    <source>
        <dbReference type="ARBA" id="ARBA00022843"/>
    </source>
</evidence>
<dbReference type="Pfam" id="PF26557">
    <property type="entry name" value="Cullin_AB"/>
    <property type="match status" value="1"/>
</dbReference>
<reference evidence="8 9" key="1">
    <citation type="journal article" date="2019" name="Front. Genet.">
        <title>Whole-Genome Sequencing of the Opportunistic Yeast Pathogen Candida inconspicua Uncovers Its Hybrid Origin.</title>
        <authorList>
            <person name="Mixao V."/>
            <person name="Hansen A.P."/>
            <person name="Saus E."/>
            <person name="Boekhout T."/>
            <person name="Lass-Florl C."/>
            <person name="Gabaldon T."/>
        </authorList>
    </citation>
    <scope>NUCLEOTIDE SEQUENCE [LARGE SCALE GENOMIC DNA]</scope>
    <source>
        <strain evidence="8 9">CBS 180</strain>
    </source>
</reference>
<dbReference type="InterPro" id="IPR016158">
    <property type="entry name" value="Cullin_homology"/>
</dbReference>
<evidence type="ECO:0000256" key="2">
    <source>
        <dbReference type="ARBA" id="ARBA00022499"/>
    </source>
</evidence>
<dbReference type="AlphaFoldDB" id="A0A4T0WWB7"/>
<evidence type="ECO:0000259" key="7">
    <source>
        <dbReference type="PROSITE" id="PS50069"/>
    </source>
</evidence>
<dbReference type="SUPFAM" id="SSF46785">
    <property type="entry name" value="Winged helix' DNA-binding domain"/>
    <property type="match status" value="1"/>
</dbReference>
<comment type="caution">
    <text evidence="8">The sequence shown here is derived from an EMBL/GenBank/DDBJ whole genome shotgun (WGS) entry which is preliminary data.</text>
</comment>
<dbReference type="GO" id="GO:0031461">
    <property type="term" value="C:cullin-RING ubiquitin ligase complex"/>
    <property type="evidence" value="ECO:0007669"/>
    <property type="project" value="InterPro"/>
</dbReference>
<evidence type="ECO:0000256" key="1">
    <source>
        <dbReference type="ARBA" id="ARBA00006019"/>
    </source>
</evidence>
<dbReference type="OrthoDB" id="27073at2759"/>
<evidence type="ECO:0000313" key="9">
    <source>
        <dbReference type="Proteomes" id="UP000307173"/>
    </source>
</evidence>
<dbReference type="Gene3D" id="3.30.230.130">
    <property type="entry name" value="Cullin, Chain C, Domain 2"/>
    <property type="match status" value="1"/>
</dbReference>
<dbReference type="Proteomes" id="UP000307173">
    <property type="component" value="Unassembled WGS sequence"/>
</dbReference>
<evidence type="ECO:0000313" key="8">
    <source>
        <dbReference type="EMBL" id="TID15435.1"/>
    </source>
</evidence>
<dbReference type="Pfam" id="PF10557">
    <property type="entry name" value="Cullin_Nedd8"/>
    <property type="match status" value="1"/>
</dbReference>
<dbReference type="FunFam" id="1.10.10.10:FF:000014">
    <property type="entry name" value="Cullin 1"/>
    <property type="match status" value="1"/>
</dbReference>
<feature type="compositionally biased region" description="Basic residues" evidence="6">
    <location>
        <begin position="8"/>
        <end position="18"/>
    </location>
</feature>
<dbReference type="FunFam" id="1.20.1310.10:FF:000002">
    <property type="entry name" value="cullin-3 isoform X1"/>
    <property type="match status" value="1"/>
</dbReference>
<comment type="similarity">
    <text evidence="1 4 5">Belongs to the cullin family.</text>
</comment>
<evidence type="ECO:0000256" key="6">
    <source>
        <dbReference type="SAM" id="MobiDB-lite"/>
    </source>
</evidence>
<feature type="region of interest" description="Disordered" evidence="6">
    <location>
        <begin position="1"/>
        <end position="26"/>
    </location>
</feature>
<dbReference type="SMART" id="SM00182">
    <property type="entry name" value="CULLIN"/>
    <property type="match status" value="1"/>
</dbReference>
<keyword evidence="9" id="KW-1185">Reference proteome</keyword>
<evidence type="ECO:0000256" key="5">
    <source>
        <dbReference type="RuleBase" id="RU003829"/>
    </source>
</evidence>
<name>A0A4T0WWB7_9ASCO</name>
<dbReference type="SMART" id="SM00884">
    <property type="entry name" value="Cullin_Nedd8"/>
    <property type="match status" value="1"/>
</dbReference>
<dbReference type="InterPro" id="IPR045093">
    <property type="entry name" value="Cullin"/>
</dbReference>
<feature type="domain" description="Cullin family profile" evidence="7">
    <location>
        <begin position="426"/>
        <end position="673"/>
    </location>
</feature>
<sequence length="826" mass="96753">MFTASQKQKSKLKIRPPRKTNSLVQDPSEPWKVLKAAIQDIQSRKASKWTFEQLYRLAYNLVLSKHSQYLYNNIQDEIVNHLNNNTRAQLELLIIEKYRSRQIAGPLSKSDAALILDLFKKLWDDHLISIWLISQVVMYMDRTFTKDNRLPLTYDVGLLAFQKCITLYRIDELNKNIGEVIIETMLEYFNFNRQGDIIDKSLIKAIITIFDSLVNNEGDSYYVKKFEPELLVYSHRYYTSKVNELMELQSGSMYINNVVEIIKEEENRFALFLPDRSTVKLKDLMYRDLVLSNVRTIIDLETDGLKNWIHDDNYNLITKVYKLIDVMDSNKMLLRDSLRKTVIFMGKELKYKAAVVEGEEQTDEKKKKSKKSSKELNTQFAINYIQNFISFKEKFDRIIIHSFFSDLEMAREIESACTVFLNENSRIQECLSLYIDDAIKKSLKNKSANEVEKVFDDSIMVFRFIKDKDIFEKYYKNHLAKRLLNSKSLSTDLELRMISKLKTEAGATFTSKFEGMFKDMRTSESLTLKYWMENNRTSLVDDLVRMNDGSKLDIEFSILTENFWPMSANKGMEEVEYTPVLDIARASFEKFYANMYNGRNLTWAPNMCTMDLKMNFPERTYQINMPTLAAFIILTCFNDDSMEDGSKSICFTEIQEKTRIPTLDLIRHLQSISIPPKTRILRKTPMSKDINTTDHFSLNMEFRNPQSKFKILAVSLSNKSKTSDDSKFDATSVASRVETDEEHAQTFQSIQKSRELEVDAAIVRIMKARQSEKYQVLVAEVIRLIGDVSKRFRPQPALVKSRIEELIDKEYLRRDEEDREVFWYVA</sequence>
<gene>
    <name evidence="8" type="ORF">CANINC_004400</name>
</gene>
<dbReference type="InterPro" id="IPR016157">
    <property type="entry name" value="Cullin_CS"/>
</dbReference>
<dbReference type="InterPro" id="IPR059120">
    <property type="entry name" value="Cullin-like_AB"/>
</dbReference>
<dbReference type="SUPFAM" id="SSF75632">
    <property type="entry name" value="Cullin homology domain"/>
    <property type="match status" value="1"/>
</dbReference>
<evidence type="ECO:0000256" key="4">
    <source>
        <dbReference type="PROSITE-ProRule" id="PRU00330"/>
    </source>
</evidence>
<keyword evidence="2" id="KW-1017">Isopeptide bond</keyword>
<dbReference type="Pfam" id="PF00888">
    <property type="entry name" value="Cullin"/>
    <property type="match status" value="1"/>
</dbReference>
<dbReference type="InterPro" id="IPR036390">
    <property type="entry name" value="WH_DNA-bd_sf"/>
</dbReference>
<dbReference type="PANTHER" id="PTHR11932">
    <property type="entry name" value="CULLIN"/>
    <property type="match status" value="1"/>
</dbReference>
<dbReference type="InterPro" id="IPR036388">
    <property type="entry name" value="WH-like_DNA-bd_sf"/>
</dbReference>
<dbReference type="GO" id="GO:0031625">
    <property type="term" value="F:ubiquitin protein ligase binding"/>
    <property type="evidence" value="ECO:0007669"/>
    <property type="project" value="InterPro"/>
</dbReference>
<dbReference type="InterPro" id="IPR036317">
    <property type="entry name" value="Cullin_homology_sf"/>
</dbReference>
<dbReference type="PROSITE" id="PS50069">
    <property type="entry name" value="CULLIN_2"/>
    <property type="match status" value="1"/>
</dbReference>
<accession>A0A4T0WWB7</accession>
<dbReference type="STRING" id="52247.A0A4T0WWB7"/>
<dbReference type="InterPro" id="IPR001373">
    <property type="entry name" value="Cullin_N"/>
</dbReference>
<dbReference type="Gene3D" id="1.20.1310.10">
    <property type="entry name" value="Cullin Repeats"/>
    <property type="match status" value="4"/>
</dbReference>
<protein>
    <recommendedName>
        <fullName evidence="7">Cullin family profile domain-containing protein</fullName>
    </recommendedName>
</protein>
<dbReference type="GO" id="GO:0006511">
    <property type="term" value="P:ubiquitin-dependent protein catabolic process"/>
    <property type="evidence" value="ECO:0007669"/>
    <property type="project" value="InterPro"/>
</dbReference>
<dbReference type="PROSITE" id="PS01256">
    <property type="entry name" value="CULLIN_1"/>
    <property type="match status" value="1"/>
</dbReference>
<dbReference type="EMBL" id="SELW01000653">
    <property type="protein sequence ID" value="TID15435.1"/>
    <property type="molecule type" value="Genomic_DNA"/>
</dbReference>
<dbReference type="InterPro" id="IPR016159">
    <property type="entry name" value="Cullin_repeat-like_dom_sf"/>
</dbReference>
<keyword evidence="3" id="KW-0832">Ubl conjugation</keyword>
<dbReference type="SUPFAM" id="SSF74788">
    <property type="entry name" value="Cullin repeat-like"/>
    <property type="match status" value="1"/>
</dbReference>
<proteinExistence type="inferred from homology"/>
<organism evidence="8 9">
    <name type="scientific">Pichia inconspicua</name>
    <dbReference type="NCBI Taxonomy" id="52247"/>
    <lineage>
        <taxon>Eukaryota</taxon>
        <taxon>Fungi</taxon>
        <taxon>Dikarya</taxon>
        <taxon>Ascomycota</taxon>
        <taxon>Saccharomycotina</taxon>
        <taxon>Pichiomycetes</taxon>
        <taxon>Pichiales</taxon>
        <taxon>Pichiaceae</taxon>
        <taxon>Pichia</taxon>
    </lineage>
</organism>